<name>A0A210Q2B8_MIZYE</name>
<dbReference type="EMBL" id="NEDP02005205">
    <property type="protein sequence ID" value="OWF42898.1"/>
    <property type="molecule type" value="Genomic_DNA"/>
</dbReference>
<evidence type="ECO:0000313" key="4">
    <source>
        <dbReference type="Proteomes" id="UP000242188"/>
    </source>
</evidence>
<protein>
    <recommendedName>
        <fullName evidence="2">Mitochondria-eating protein C-terminal domain-containing protein</fullName>
    </recommendedName>
</protein>
<dbReference type="OrthoDB" id="10328522at2759"/>
<feature type="region of interest" description="Disordered" evidence="1">
    <location>
        <begin position="384"/>
        <end position="413"/>
    </location>
</feature>
<accession>A0A210Q2B8</accession>
<gene>
    <name evidence="3" type="ORF">KP79_PYT17641</name>
</gene>
<comment type="caution">
    <text evidence="3">The sequence shown here is derived from an EMBL/GenBank/DDBJ whole genome shotgun (WGS) entry which is preliminary data.</text>
</comment>
<reference evidence="3 4" key="1">
    <citation type="journal article" date="2017" name="Nat. Ecol. Evol.">
        <title>Scallop genome provides insights into evolution of bilaterian karyotype and development.</title>
        <authorList>
            <person name="Wang S."/>
            <person name="Zhang J."/>
            <person name="Jiao W."/>
            <person name="Li J."/>
            <person name="Xun X."/>
            <person name="Sun Y."/>
            <person name="Guo X."/>
            <person name="Huan P."/>
            <person name="Dong B."/>
            <person name="Zhang L."/>
            <person name="Hu X."/>
            <person name="Sun X."/>
            <person name="Wang J."/>
            <person name="Zhao C."/>
            <person name="Wang Y."/>
            <person name="Wang D."/>
            <person name="Huang X."/>
            <person name="Wang R."/>
            <person name="Lv J."/>
            <person name="Li Y."/>
            <person name="Zhang Z."/>
            <person name="Liu B."/>
            <person name="Lu W."/>
            <person name="Hui Y."/>
            <person name="Liang J."/>
            <person name="Zhou Z."/>
            <person name="Hou R."/>
            <person name="Li X."/>
            <person name="Liu Y."/>
            <person name="Li H."/>
            <person name="Ning X."/>
            <person name="Lin Y."/>
            <person name="Zhao L."/>
            <person name="Xing Q."/>
            <person name="Dou J."/>
            <person name="Li Y."/>
            <person name="Mao J."/>
            <person name="Guo H."/>
            <person name="Dou H."/>
            <person name="Li T."/>
            <person name="Mu C."/>
            <person name="Jiang W."/>
            <person name="Fu Q."/>
            <person name="Fu X."/>
            <person name="Miao Y."/>
            <person name="Liu J."/>
            <person name="Yu Q."/>
            <person name="Li R."/>
            <person name="Liao H."/>
            <person name="Li X."/>
            <person name="Kong Y."/>
            <person name="Jiang Z."/>
            <person name="Chourrout D."/>
            <person name="Li R."/>
            <person name="Bao Z."/>
        </authorList>
    </citation>
    <scope>NUCLEOTIDE SEQUENCE [LARGE SCALE GENOMIC DNA]</scope>
    <source>
        <strain evidence="3 4">PY_sf001</strain>
    </source>
</reference>
<dbReference type="InterPro" id="IPR031981">
    <property type="entry name" value="MIEAP_C"/>
</dbReference>
<feature type="compositionally biased region" description="Polar residues" evidence="1">
    <location>
        <begin position="404"/>
        <end position="413"/>
    </location>
</feature>
<evidence type="ECO:0000256" key="1">
    <source>
        <dbReference type="SAM" id="MobiDB-lite"/>
    </source>
</evidence>
<dbReference type="AlphaFoldDB" id="A0A210Q2B8"/>
<dbReference type="Proteomes" id="UP000242188">
    <property type="component" value="Unassembled WGS sequence"/>
</dbReference>
<organism evidence="3 4">
    <name type="scientific">Mizuhopecten yessoensis</name>
    <name type="common">Japanese scallop</name>
    <name type="synonym">Patinopecten yessoensis</name>
    <dbReference type="NCBI Taxonomy" id="6573"/>
    <lineage>
        <taxon>Eukaryota</taxon>
        <taxon>Metazoa</taxon>
        <taxon>Spiralia</taxon>
        <taxon>Lophotrochozoa</taxon>
        <taxon>Mollusca</taxon>
        <taxon>Bivalvia</taxon>
        <taxon>Autobranchia</taxon>
        <taxon>Pteriomorphia</taxon>
        <taxon>Pectinida</taxon>
        <taxon>Pectinoidea</taxon>
        <taxon>Pectinidae</taxon>
        <taxon>Mizuhopecten</taxon>
    </lineage>
</organism>
<feature type="domain" description="Mitochondria-eating protein C-terminal" evidence="2">
    <location>
        <begin position="188"/>
        <end position="385"/>
    </location>
</feature>
<feature type="region of interest" description="Disordered" evidence="1">
    <location>
        <begin position="156"/>
        <end position="183"/>
    </location>
</feature>
<keyword evidence="4" id="KW-1185">Reference proteome</keyword>
<dbReference type="Pfam" id="PF16026">
    <property type="entry name" value="MIEAP"/>
    <property type="match status" value="1"/>
</dbReference>
<evidence type="ECO:0000313" key="3">
    <source>
        <dbReference type="EMBL" id="OWF42898.1"/>
    </source>
</evidence>
<proteinExistence type="predicted"/>
<sequence length="413" mass="46837">MQFNKLVASPRDQYRAVVVERTTFPPCSDCQRLRLENTKLRMALEKSGYRDPNRQYQETVVRTIIPAMPKQGATSTPFRTPREPSPMTNARVTDWETIWAGTPDLITARAQPSKMSIRPGQDPPDNTEALYKEIARLSKELDYRISEAHLCRRRLGEATPNTSGSRGDVFASSRNRAGKEQLTDDKEKVGRLYSKMFVNEWEAALQVLETSGREYRKCTELLFSILVEIYKYSERKSAEQLSKIIEGTNDVLMQSTGGRPLSRYNVKAVGGIEAMIYRRKVSDSTVAAITQLYTVNNVEEFQKQNITQTIKNNKKIKDYVSKCVEVTWCMCIQDPAMNFDLTRKKGYAFDLSRYQYYRTEGTIMDSLVWPVLLSRAQGAVVSKGWADAEPKKPKKGGASKAETANGSRVDSVK</sequence>
<evidence type="ECO:0000259" key="2">
    <source>
        <dbReference type="Pfam" id="PF16026"/>
    </source>
</evidence>